<keyword evidence="1" id="KW-0282">Flagellum</keyword>
<dbReference type="Proteomes" id="UP000233742">
    <property type="component" value="Chromosome"/>
</dbReference>
<proteinExistence type="predicted"/>
<protein>
    <submittedName>
        <fullName evidence="1">Flagellar biosynthesis regulator FlhF</fullName>
    </submittedName>
</protein>
<dbReference type="InterPro" id="IPR010845">
    <property type="entry name" value="FlaF"/>
</dbReference>
<dbReference type="AlphaFoldDB" id="A0A2K9EEL2"/>
<dbReference type="EMBL" id="CP025408">
    <property type="protein sequence ID" value="AUH33398.1"/>
    <property type="molecule type" value="Genomic_DNA"/>
</dbReference>
<evidence type="ECO:0000313" key="2">
    <source>
        <dbReference type="Proteomes" id="UP000233742"/>
    </source>
</evidence>
<organism evidence="1 2">
    <name type="scientific">Paracoccus tegillarcae</name>
    <dbReference type="NCBI Taxonomy" id="1529068"/>
    <lineage>
        <taxon>Bacteria</taxon>
        <taxon>Pseudomonadati</taxon>
        <taxon>Pseudomonadota</taxon>
        <taxon>Alphaproteobacteria</taxon>
        <taxon>Rhodobacterales</taxon>
        <taxon>Paracoccaceae</taxon>
        <taxon>Paracoccus</taxon>
    </lineage>
</organism>
<keyword evidence="1" id="KW-0966">Cell projection</keyword>
<sequence length="130" mass="13859">MLESGNDTLNAVTPLTDYGRYGSAGLRTERDSEYEAFSHVTRLLRNARSEQLGPDIVVAINKNTELWSILATDLAQPGNSLADEIKAGLISLAGFAIRHGLAVLNSGAKLDPLIDVNVAVMKGLRGEVPA</sequence>
<keyword evidence="2" id="KW-1185">Reference proteome</keyword>
<dbReference type="Pfam" id="PF07309">
    <property type="entry name" value="FlaF"/>
    <property type="match status" value="1"/>
</dbReference>
<name>A0A2K9EEL2_9RHOB</name>
<accession>A0A2K9EEL2</accession>
<gene>
    <name evidence="1" type="ORF">CUV01_08340</name>
</gene>
<dbReference type="GO" id="GO:0044781">
    <property type="term" value="P:bacterial-type flagellum organization"/>
    <property type="evidence" value="ECO:0007669"/>
    <property type="project" value="InterPro"/>
</dbReference>
<reference evidence="1 2" key="1">
    <citation type="submission" date="2017-12" db="EMBL/GenBank/DDBJ databases">
        <authorList>
            <person name="Hurst M.R.H."/>
        </authorList>
    </citation>
    <scope>NUCLEOTIDE SEQUENCE [LARGE SCALE GENOMIC DNA]</scope>
    <source>
        <strain evidence="1 2">BM15</strain>
    </source>
</reference>
<dbReference type="KEGG" id="paro:CUV01_08340"/>
<keyword evidence="1" id="KW-0969">Cilium</keyword>
<evidence type="ECO:0000313" key="1">
    <source>
        <dbReference type="EMBL" id="AUH33398.1"/>
    </source>
</evidence>